<dbReference type="AlphaFoldDB" id="A0A5C5VGB5"/>
<protein>
    <submittedName>
        <fullName evidence="2">Uncharacterized protein</fullName>
    </submittedName>
</protein>
<comment type="caution">
    <text evidence="2">The sequence shown here is derived from an EMBL/GenBank/DDBJ whole genome shotgun (WGS) entry which is preliminary data.</text>
</comment>
<gene>
    <name evidence="2" type="ORF">KOR34_26550</name>
</gene>
<reference evidence="2 3" key="1">
    <citation type="submission" date="2019-02" db="EMBL/GenBank/DDBJ databases">
        <title>Deep-cultivation of Planctomycetes and their phenomic and genomic characterization uncovers novel biology.</title>
        <authorList>
            <person name="Wiegand S."/>
            <person name="Jogler M."/>
            <person name="Boedeker C."/>
            <person name="Pinto D."/>
            <person name="Vollmers J."/>
            <person name="Rivas-Marin E."/>
            <person name="Kohn T."/>
            <person name="Peeters S.H."/>
            <person name="Heuer A."/>
            <person name="Rast P."/>
            <person name="Oberbeckmann S."/>
            <person name="Bunk B."/>
            <person name="Jeske O."/>
            <person name="Meyerdierks A."/>
            <person name="Storesund J.E."/>
            <person name="Kallscheuer N."/>
            <person name="Luecker S."/>
            <person name="Lage O.M."/>
            <person name="Pohl T."/>
            <person name="Merkel B.J."/>
            <person name="Hornburger P."/>
            <person name="Mueller R.-W."/>
            <person name="Bruemmer F."/>
            <person name="Labrenz M."/>
            <person name="Spormann A.M."/>
            <person name="Op Den Camp H."/>
            <person name="Overmann J."/>
            <person name="Amann R."/>
            <person name="Jetten M.S.M."/>
            <person name="Mascher T."/>
            <person name="Medema M.H."/>
            <person name="Devos D.P."/>
            <person name="Kaster A.-K."/>
            <person name="Ovreas L."/>
            <person name="Rohde M."/>
            <person name="Galperin M.Y."/>
            <person name="Jogler C."/>
        </authorList>
    </citation>
    <scope>NUCLEOTIDE SEQUENCE [LARGE SCALE GENOMIC DNA]</scope>
    <source>
        <strain evidence="2 3">KOR34</strain>
    </source>
</reference>
<evidence type="ECO:0000256" key="1">
    <source>
        <dbReference type="SAM" id="Coils"/>
    </source>
</evidence>
<keyword evidence="3" id="KW-1185">Reference proteome</keyword>
<accession>A0A5C5VGB5</accession>
<evidence type="ECO:0000313" key="3">
    <source>
        <dbReference type="Proteomes" id="UP000316714"/>
    </source>
</evidence>
<sequence length="56" mass="6489">MDKKAKKRVEVLNKKVKDLQQRLNGAKQQMDDPDEVAMYEKQIAEAKAEITKLKES</sequence>
<dbReference type="RefSeq" id="WP_197531382.1">
    <property type="nucleotide sequence ID" value="NZ_SIHJ01000001.1"/>
</dbReference>
<name>A0A5C5VGB5_9BACT</name>
<evidence type="ECO:0000313" key="2">
    <source>
        <dbReference type="EMBL" id="TWT37694.1"/>
    </source>
</evidence>
<feature type="coiled-coil region" evidence="1">
    <location>
        <begin position="2"/>
        <end position="56"/>
    </location>
</feature>
<proteinExistence type="predicted"/>
<organism evidence="2 3">
    <name type="scientific">Posidoniimonas corsicana</name>
    <dbReference type="NCBI Taxonomy" id="1938618"/>
    <lineage>
        <taxon>Bacteria</taxon>
        <taxon>Pseudomonadati</taxon>
        <taxon>Planctomycetota</taxon>
        <taxon>Planctomycetia</taxon>
        <taxon>Pirellulales</taxon>
        <taxon>Lacipirellulaceae</taxon>
        <taxon>Posidoniimonas</taxon>
    </lineage>
</organism>
<dbReference type="Proteomes" id="UP000316714">
    <property type="component" value="Unassembled WGS sequence"/>
</dbReference>
<keyword evidence="1" id="KW-0175">Coiled coil</keyword>
<dbReference type="EMBL" id="SIHJ01000001">
    <property type="protein sequence ID" value="TWT37694.1"/>
    <property type="molecule type" value="Genomic_DNA"/>
</dbReference>